<proteinExistence type="predicted"/>
<dbReference type="Proteomes" id="UP000215914">
    <property type="component" value="Unassembled WGS sequence"/>
</dbReference>
<keyword evidence="1" id="KW-1133">Transmembrane helix</keyword>
<accession>A0A9K3P1U9</accession>
<organism evidence="2 3">
    <name type="scientific">Helianthus annuus</name>
    <name type="common">Common sunflower</name>
    <dbReference type="NCBI Taxonomy" id="4232"/>
    <lineage>
        <taxon>Eukaryota</taxon>
        <taxon>Viridiplantae</taxon>
        <taxon>Streptophyta</taxon>
        <taxon>Embryophyta</taxon>
        <taxon>Tracheophyta</taxon>
        <taxon>Spermatophyta</taxon>
        <taxon>Magnoliopsida</taxon>
        <taxon>eudicotyledons</taxon>
        <taxon>Gunneridae</taxon>
        <taxon>Pentapetalae</taxon>
        <taxon>asterids</taxon>
        <taxon>campanulids</taxon>
        <taxon>Asterales</taxon>
        <taxon>Asteraceae</taxon>
        <taxon>Asteroideae</taxon>
        <taxon>Heliantheae alliance</taxon>
        <taxon>Heliantheae</taxon>
        <taxon>Helianthus</taxon>
    </lineage>
</organism>
<evidence type="ECO:0000313" key="2">
    <source>
        <dbReference type="EMBL" id="KAF5821632.1"/>
    </source>
</evidence>
<keyword evidence="1" id="KW-0812">Transmembrane</keyword>
<evidence type="ECO:0000313" key="3">
    <source>
        <dbReference type="Proteomes" id="UP000215914"/>
    </source>
</evidence>
<dbReference type="Gramene" id="mRNA:HanXRQr2_Chr01g0016261">
    <property type="protein sequence ID" value="mRNA:HanXRQr2_Chr01g0016261"/>
    <property type="gene ID" value="HanXRQr2_Chr01g0016261"/>
</dbReference>
<reference evidence="2" key="2">
    <citation type="submission" date="2020-06" db="EMBL/GenBank/DDBJ databases">
        <title>Helianthus annuus Genome sequencing and assembly Release 2.</title>
        <authorList>
            <person name="Gouzy J."/>
            <person name="Langlade N."/>
            <person name="Munos S."/>
        </authorList>
    </citation>
    <scope>NUCLEOTIDE SEQUENCE</scope>
    <source>
        <tissue evidence="2">Leaves</tissue>
    </source>
</reference>
<gene>
    <name evidence="2" type="ORF">HanXRQr2_Chr01g0016261</name>
</gene>
<keyword evidence="1" id="KW-0472">Membrane</keyword>
<feature type="transmembrane region" description="Helical" evidence="1">
    <location>
        <begin position="20"/>
        <end position="42"/>
    </location>
</feature>
<evidence type="ECO:0000256" key="1">
    <source>
        <dbReference type="SAM" id="Phobius"/>
    </source>
</evidence>
<comment type="caution">
    <text evidence="2">The sequence shown here is derived from an EMBL/GenBank/DDBJ whole genome shotgun (WGS) entry which is preliminary data.</text>
</comment>
<dbReference type="AlphaFoldDB" id="A0A9K3P1U9"/>
<keyword evidence="3" id="KW-1185">Reference proteome</keyword>
<protein>
    <submittedName>
        <fullName evidence="2">Uncharacterized protein</fullName>
    </submittedName>
</protein>
<name>A0A9K3P1U9_HELAN</name>
<dbReference type="EMBL" id="MNCJ02000316">
    <property type="protein sequence ID" value="KAF5821632.1"/>
    <property type="molecule type" value="Genomic_DNA"/>
</dbReference>
<sequence>MRRLDCPSSPTVVRLLDLLIFLSHIIIVVVNIIIVICTYQFLAERI</sequence>
<reference evidence="2" key="1">
    <citation type="journal article" date="2017" name="Nature">
        <title>The sunflower genome provides insights into oil metabolism, flowering and Asterid evolution.</title>
        <authorList>
            <person name="Badouin H."/>
            <person name="Gouzy J."/>
            <person name="Grassa C.J."/>
            <person name="Murat F."/>
            <person name="Staton S.E."/>
            <person name="Cottret L."/>
            <person name="Lelandais-Briere C."/>
            <person name="Owens G.L."/>
            <person name="Carrere S."/>
            <person name="Mayjonade B."/>
            <person name="Legrand L."/>
            <person name="Gill N."/>
            <person name="Kane N.C."/>
            <person name="Bowers J.E."/>
            <person name="Hubner S."/>
            <person name="Bellec A."/>
            <person name="Berard A."/>
            <person name="Berges H."/>
            <person name="Blanchet N."/>
            <person name="Boniface M.C."/>
            <person name="Brunel D."/>
            <person name="Catrice O."/>
            <person name="Chaidir N."/>
            <person name="Claudel C."/>
            <person name="Donnadieu C."/>
            <person name="Faraut T."/>
            <person name="Fievet G."/>
            <person name="Helmstetter N."/>
            <person name="King M."/>
            <person name="Knapp S.J."/>
            <person name="Lai Z."/>
            <person name="Le Paslier M.C."/>
            <person name="Lippi Y."/>
            <person name="Lorenzon L."/>
            <person name="Mandel J.R."/>
            <person name="Marage G."/>
            <person name="Marchand G."/>
            <person name="Marquand E."/>
            <person name="Bret-Mestries E."/>
            <person name="Morien E."/>
            <person name="Nambeesan S."/>
            <person name="Nguyen T."/>
            <person name="Pegot-Espagnet P."/>
            <person name="Pouilly N."/>
            <person name="Raftis F."/>
            <person name="Sallet E."/>
            <person name="Schiex T."/>
            <person name="Thomas J."/>
            <person name="Vandecasteele C."/>
            <person name="Vares D."/>
            <person name="Vear F."/>
            <person name="Vautrin S."/>
            <person name="Crespi M."/>
            <person name="Mangin B."/>
            <person name="Burke J.M."/>
            <person name="Salse J."/>
            <person name="Munos S."/>
            <person name="Vincourt P."/>
            <person name="Rieseberg L.H."/>
            <person name="Langlade N.B."/>
        </authorList>
    </citation>
    <scope>NUCLEOTIDE SEQUENCE</scope>
    <source>
        <tissue evidence="2">Leaves</tissue>
    </source>
</reference>